<feature type="transmembrane region" description="Helical" evidence="1">
    <location>
        <begin position="6"/>
        <end position="26"/>
    </location>
</feature>
<dbReference type="EMBL" id="JACKVH010000016">
    <property type="protein sequence ID" value="MCV7380297.1"/>
    <property type="molecule type" value="Genomic_DNA"/>
</dbReference>
<gene>
    <name evidence="2" type="ORF">H7K38_16770</name>
</gene>
<keyword evidence="1" id="KW-0472">Membrane</keyword>
<sequence length="50" mass="5484">MSTAIVVAIVVVLMLLGIAMVANQLVRLRKWLNASPPDTTPDDDVRRPPE</sequence>
<reference evidence="2" key="2">
    <citation type="journal article" date="2022" name="BMC Genomics">
        <title>Comparative genome analysis of mycobacteria focusing on tRNA and non-coding RNA.</title>
        <authorList>
            <person name="Behra P.R.K."/>
            <person name="Pettersson B.M.F."/>
            <person name="Ramesh M."/>
            <person name="Das S."/>
            <person name="Dasgupta S."/>
            <person name="Kirsebom L.A."/>
        </authorList>
    </citation>
    <scope>NUCLEOTIDE SEQUENCE</scope>
    <source>
        <strain evidence="2">CCUG 55640</strain>
    </source>
</reference>
<dbReference type="InterPro" id="IPR023352">
    <property type="entry name" value="MAPEG-like_dom_sf"/>
</dbReference>
<reference evidence="2" key="1">
    <citation type="submission" date="2020-07" db="EMBL/GenBank/DDBJ databases">
        <authorList>
            <person name="Pettersson B.M.F."/>
            <person name="Behra P.R.K."/>
            <person name="Ramesh M."/>
            <person name="Das S."/>
            <person name="Dasgupta S."/>
            <person name="Kirsebom L.A."/>
        </authorList>
    </citation>
    <scope>NUCLEOTIDE SEQUENCE</scope>
    <source>
        <strain evidence="2">CCUG 55640</strain>
    </source>
</reference>
<name>A0AA41XRQ8_9MYCO</name>
<keyword evidence="1" id="KW-1133">Transmembrane helix</keyword>
<dbReference type="AlphaFoldDB" id="A0AA41XRQ8"/>
<dbReference type="SUPFAM" id="SSF161084">
    <property type="entry name" value="MAPEG domain-like"/>
    <property type="match status" value="1"/>
</dbReference>
<evidence type="ECO:0000313" key="3">
    <source>
        <dbReference type="Proteomes" id="UP001141650"/>
    </source>
</evidence>
<dbReference type="RefSeq" id="WP_165609391.1">
    <property type="nucleotide sequence ID" value="NZ_JACKVH010000016.1"/>
</dbReference>
<evidence type="ECO:0000256" key="1">
    <source>
        <dbReference type="SAM" id="Phobius"/>
    </source>
</evidence>
<organism evidence="2 3">
    <name type="scientific">Mycobacterium alsense</name>
    <dbReference type="NCBI Taxonomy" id="324058"/>
    <lineage>
        <taxon>Bacteria</taxon>
        <taxon>Bacillati</taxon>
        <taxon>Actinomycetota</taxon>
        <taxon>Actinomycetes</taxon>
        <taxon>Mycobacteriales</taxon>
        <taxon>Mycobacteriaceae</taxon>
        <taxon>Mycobacterium</taxon>
    </lineage>
</organism>
<protein>
    <submittedName>
        <fullName evidence="2">Uncharacterized protein</fullName>
    </submittedName>
</protein>
<comment type="caution">
    <text evidence="2">The sequence shown here is derived from an EMBL/GenBank/DDBJ whole genome shotgun (WGS) entry which is preliminary data.</text>
</comment>
<dbReference type="Proteomes" id="UP001141650">
    <property type="component" value="Unassembled WGS sequence"/>
</dbReference>
<proteinExistence type="predicted"/>
<evidence type="ECO:0000313" key="2">
    <source>
        <dbReference type="EMBL" id="MCV7380297.1"/>
    </source>
</evidence>
<keyword evidence="1" id="KW-0812">Transmembrane</keyword>
<accession>A0AA41XRQ8</accession>